<dbReference type="AlphaFoldDB" id="A0A517XSR7"/>
<evidence type="ECO:0000313" key="2">
    <source>
        <dbReference type="Proteomes" id="UP000319576"/>
    </source>
</evidence>
<reference evidence="1 2" key="1">
    <citation type="submission" date="2019-02" db="EMBL/GenBank/DDBJ databases">
        <title>Deep-cultivation of Planctomycetes and their phenomic and genomic characterization uncovers novel biology.</title>
        <authorList>
            <person name="Wiegand S."/>
            <person name="Jogler M."/>
            <person name="Boedeker C."/>
            <person name="Pinto D."/>
            <person name="Vollmers J."/>
            <person name="Rivas-Marin E."/>
            <person name="Kohn T."/>
            <person name="Peeters S.H."/>
            <person name="Heuer A."/>
            <person name="Rast P."/>
            <person name="Oberbeckmann S."/>
            <person name="Bunk B."/>
            <person name="Jeske O."/>
            <person name="Meyerdierks A."/>
            <person name="Storesund J.E."/>
            <person name="Kallscheuer N."/>
            <person name="Luecker S."/>
            <person name="Lage O.M."/>
            <person name="Pohl T."/>
            <person name="Merkel B.J."/>
            <person name="Hornburger P."/>
            <person name="Mueller R.-W."/>
            <person name="Bruemmer F."/>
            <person name="Labrenz M."/>
            <person name="Spormann A.M."/>
            <person name="Op den Camp H."/>
            <person name="Overmann J."/>
            <person name="Amann R."/>
            <person name="Jetten M.S.M."/>
            <person name="Mascher T."/>
            <person name="Medema M.H."/>
            <person name="Devos D.P."/>
            <person name="Kaster A.-K."/>
            <person name="Ovreas L."/>
            <person name="Rohde M."/>
            <person name="Galperin M.Y."/>
            <person name="Jogler C."/>
        </authorList>
    </citation>
    <scope>NUCLEOTIDE SEQUENCE [LARGE SCALE GENOMIC DNA]</scope>
    <source>
        <strain evidence="1 2">ETA_A1</strain>
    </source>
</reference>
<evidence type="ECO:0000313" key="1">
    <source>
        <dbReference type="EMBL" id="QDU20556.1"/>
    </source>
</evidence>
<sequence>MEATDRERCLVLLRRLAEIGLAKAMEQKAAGTLKPGAATVSRHTTTEISYSPKLGMTSRAGKHSIVTRELWGSAAKKVAKTLEKEPEAAELLAKGVDSFNLCWHLAKHIEATLKGEPLSEAEAEERRAGFFEGPKCARTFESHPELQVVGMVVQDEPFSLQLGNYKLTFRRPVAADFCYEETVGFRADPAPGFVDAFVKVEGKCESDDFEENEAELIAIAEWANAIMRLAIPSGVAITAAVYRDTEFGGLPASMYTTDEPGHKNPPARVGASNVARFTKLCALLSKRFGRELAQVEQTRVNHLAIAFHRYMKALSDVGLVEWRIAEAVMGIESLFMTDKDVINFKLSIRLPKLLGFVGINPVETKALIADGYTIRSKYVHGDSLTEKQLKKVVEPHGGMEEMLGKLILYLRNALVLCLFALPEKPKRVSLIDHALIDPAKHDELCKAIEPYRELLEGVEAPVKRYADDFTSAEMTSLE</sequence>
<organism evidence="1 2">
    <name type="scientific">Urbifossiella limnaea</name>
    <dbReference type="NCBI Taxonomy" id="2528023"/>
    <lineage>
        <taxon>Bacteria</taxon>
        <taxon>Pseudomonadati</taxon>
        <taxon>Planctomycetota</taxon>
        <taxon>Planctomycetia</taxon>
        <taxon>Gemmatales</taxon>
        <taxon>Gemmataceae</taxon>
        <taxon>Urbifossiella</taxon>
    </lineage>
</organism>
<name>A0A517XSR7_9BACT</name>
<dbReference type="OrthoDB" id="963750at2"/>
<dbReference type="Proteomes" id="UP000319576">
    <property type="component" value="Chromosome"/>
</dbReference>
<dbReference type="RefSeq" id="WP_145238304.1">
    <property type="nucleotide sequence ID" value="NZ_CP036273.1"/>
</dbReference>
<keyword evidence="2" id="KW-1185">Reference proteome</keyword>
<dbReference type="EMBL" id="CP036273">
    <property type="protein sequence ID" value="QDU20556.1"/>
    <property type="molecule type" value="Genomic_DNA"/>
</dbReference>
<gene>
    <name evidence="1" type="ORF">ETAA1_25110</name>
</gene>
<dbReference type="KEGG" id="uli:ETAA1_25110"/>
<proteinExistence type="predicted"/>
<accession>A0A517XSR7</accession>
<protein>
    <submittedName>
        <fullName evidence="1">Uncharacterized protein</fullName>
    </submittedName>
</protein>